<dbReference type="RefSeq" id="WP_013181175.1">
    <property type="nucleotide sequence ID" value="NC_014225.1"/>
</dbReference>
<gene>
    <name evidence="10" type="ordered locus">wcw_0071</name>
</gene>
<dbReference type="AlphaFoldDB" id="D6YTI6"/>
<evidence type="ECO:0000256" key="1">
    <source>
        <dbReference type="ARBA" id="ARBA00004429"/>
    </source>
</evidence>
<keyword evidence="8 9" id="KW-0472">Membrane</keyword>
<dbReference type="GO" id="GO:0003333">
    <property type="term" value="P:amino acid transmembrane transport"/>
    <property type="evidence" value="ECO:0007669"/>
    <property type="project" value="InterPro"/>
</dbReference>
<evidence type="ECO:0000256" key="3">
    <source>
        <dbReference type="ARBA" id="ARBA00022475"/>
    </source>
</evidence>
<keyword evidence="11" id="KW-1185">Reference proteome</keyword>
<dbReference type="GO" id="GO:0005886">
    <property type="term" value="C:plasma membrane"/>
    <property type="evidence" value="ECO:0007669"/>
    <property type="project" value="UniProtKB-SubCell"/>
</dbReference>
<evidence type="ECO:0000256" key="9">
    <source>
        <dbReference type="SAM" id="Phobius"/>
    </source>
</evidence>
<dbReference type="PANTHER" id="PTHR46997:SF2">
    <property type="entry name" value="TYROSINE-SPECIFIC TRANSPORT SYSTEM"/>
    <property type="match status" value="1"/>
</dbReference>
<evidence type="ECO:0000256" key="5">
    <source>
        <dbReference type="ARBA" id="ARBA00022692"/>
    </source>
</evidence>
<dbReference type="KEGG" id="wch:wcw_0071"/>
<dbReference type="PRINTS" id="PR00166">
    <property type="entry name" value="AROAAPRMEASE"/>
</dbReference>
<feature type="transmembrane region" description="Helical" evidence="9">
    <location>
        <begin position="134"/>
        <end position="151"/>
    </location>
</feature>
<proteinExistence type="predicted"/>
<evidence type="ECO:0000313" key="10">
    <source>
        <dbReference type="EMBL" id="ADI37447.1"/>
    </source>
</evidence>
<feature type="transmembrane region" description="Helical" evidence="9">
    <location>
        <begin position="285"/>
        <end position="307"/>
    </location>
</feature>
<evidence type="ECO:0000256" key="6">
    <source>
        <dbReference type="ARBA" id="ARBA00022970"/>
    </source>
</evidence>
<protein>
    <submittedName>
        <fullName evidence="10">Putative aromatic amino acid permease</fullName>
    </submittedName>
</protein>
<keyword evidence="3" id="KW-1003">Cell membrane</keyword>
<dbReference type="InterPro" id="IPR013059">
    <property type="entry name" value="Trp_tyr_transpt"/>
</dbReference>
<dbReference type="GO" id="GO:0015173">
    <property type="term" value="F:aromatic amino acid transmembrane transporter activity"/>
    <property type="evidence" value="ECO:0007669"/>
    <property type="project" value="InterPro"/>
</dbReference>
<feature type="transmembrane region" description="Helical" evidence="9">
    <location>
        <begin position="196"/>
        <end position="218"/>
    </location>
</feature>
<dbReference type="Pfam" id="PF03222">
    <property type="entry name" value="Trp_Tyr_perm"/>
    <property type="match status" value="1"/>
</dbReference>
<dbReference type="InterPro" id="IPR018227">
    <property type="entry name" value="Amino_acid_transport_2"/>
</dbReference>
<feature type="transmembrane region" description="Helical" evidence="9">
    <location>
        <begin position="225"/>
        <end position="243"/>
    </location>
</feature>
<keyword evidence="5 9" id="KW-0812">Transmembrane</keyword>
<dbReference type="PANTHER" id="PTHR46997">
    <property type="entry name" value="LOW AFFINITY TRYPTOPHAN PERMEASE-RELATED"/>
    <property type="match status" value="1"/>
</dbReference>
<dbReference type="STRING" id="716544.wcw_0071"/>
<evidence type="ECO:0000256" key="8">
    <source>
        <dbReference type="ARBA" id="ARBA00023136"/>
    </source>
</evidence>
<organism evidence="10 11">
    <name type="scientific">Waddlia chondrophila (strain ATCC VR-1470 / WSU 86-1044)</name>
    <dbReference type="NCBI Taxonomy" id="716544"/>
    <lineage>
        <taxon>Bacteria</taxon>
        <taxon>Pseudomonadati</taxon>
        <taxon>Chlamydiota</taxon>
        <taxon>Chlamydiia</taxon>
        <taxon>Parachlamydiales</taxon>
        <taxon>Waddliaceae</taxon>
        <taxon>Waddlia</taxon>
    </lineage>
</organism>
<feature type="transmembrane region" description="Helical" evidence="9">
    <location>
        <begin position="158"/>
        <end position="176"/>
    </location>
</feature>
<dbReference type="eggNOG" id="COG0814">
    <property type="taxonomic scope" value="Bacteria"/>
</dbReference>
<name>D6YTI6_WADCW</name>
<evidence type="ECO:0000256" key="2">
    <source>
        <dbReference type="ARBA" id="ARBA00022448"/>
    </source>
</evidence>
<dbReference type="HOGENOM" id="CLU_038102_3_0_0"/>
<keyword evidence="7 9" id="KW-1133">Transmembrane helix</keyword>
<dbReference type="Gene3D" id="1.20.1740.10">
    <property type="entry name" value="Amino acid/polyamine transporter I"/>
    <property type="match status" value="1"/>
</dbReference>
<feature type="transmembrane region" description="Helical" evidence="9">
    <location>
        <begin position="21"/>
        <end position="40"/>
    </location>
</feature>
<feature type="transmembrane region" description="Helical" evidence="9">
    <location>
        <begin position="319"/>
        <end position="342"/>
    </location>
</feature>
<keyword evidence="4" id="KW-0997">Cell inner membrane</keyword>
<feature type="transmembrane region" description="Helical" evidence="9">
    <location>
        <begin position="384"/>
        <end position="406"/>
    </location>
</feature>
<dbReference type="PIRSF" id="PIRSF006060">
    <property type="entry name" value="AA_transporter"/>
    <property type="match status" value="1"/>
</dbReference>
<evidence type="ECO:0000313" key="11">
    <source>
        <dbReference type="Proteomes" id="UP000001505"/>
    </source>
</evidence>
<accession>D6YTI6</accession>
<evidence type="ECO:0000256" key="7">
    <source>
        <dbReference type="ARBA" id="ARBA00022989"/>
    </source>
</evidence>
<dbReference type="OrthoDB" id="18749at2"/>
<reference evidence="10 11" key="1">
    <citation type="journal article" date="2010" name="PLoS ONE">
        <title>The Waddlia genome: a window into chlamydial biology.</title>
        <authorList>
            <person name="Bertelli C."/>
            <person name="Collyn F."/>
            <person name="Croxatto A."/>
            <person name="Ruckert C."/>
            <person name="Polkinghorne A."/>
            <person name="Kebbi-Beghdadi C."/>
            <person name="Goesmann A."/>
            <person name="Vaughan L."/>
            <person name="Greub G."/>
        </authorList>
    </citation>
    <scope>NUCLEOTIDE SEQUENCE [LARGE SCALE GENOMIC DNA]</scope>
    <source>
        <strain evidence="11">ATCC VR-1470 / WSU 86-1044</strain>
    </source>
</reference>
<dbReference type="Proteomes" id="UP000001505">
    <property type="component" value="Chromosome"/>
</dbReference>
<evidence type="ECO:0000256" key="4">
    <source>
        <dbReference type="ARBA" id="ARBA00022519"/>
    </source>
</evidence>
<keyword evidence="6" id="KW-0029">Amino-acid transport</keyword>
<dbReference type="EMBL" id="CP001928">
    <property type="protein sequence ID" value="ADI37447.1"/>
    <property type="molecule type" value="Genomic_DNA"/>
</dbReference>
<feature type="transmembrane region" description="Helical" evidence="9">
    <location>
        <begin position="94"/>
        <end position="114"/>
    </location>
</feature>
<feature type="transmembrane region" description="Helical" evidence="9">
    <location>
        <begin position="354"/>
        <end position="372"/>
    </location>
</feature>
<comment type="subcellular location">
    <subcellularLocation>
        <location evidence="1">Cell inner membrane</location>
        <topology evidence="1">Multi-pass membrane protein</topology>
    </subcellularLocation>
</comment>
<feature type="transmembrane region" description="Helical" evidence="9">
    <location>
        <begin position="46"/>
        <end position="73"/>
    </location>
</feature>
<sequence>MKEESMSLSQEKSQEGSVWSGILLISGTSIGAGMLALPVVTGLSGFLPAMFVNAVCWLFMLATGLLLLEATLWMKSGANILSMTERLLGPVGKVFGGGSFIFLYYCLLISYISGGAPLLGNSVETHLGLELSPSFYSFLFAFLFGAIIYFGHRVVDRVNWLLMVSLIISYVLLLIIGTTEVSAKKLMNKNWGLSLMAAPVLFSAYGYHNIVPSVTFYLKQNVKKLRLAIVLGTALPFLVYSLWQWMILGTLTPEEIALSAKQGVPVTYTLQEITGSTVLSLLGGYFGFFALVTSFLGVSLSMVDFFADGFQVRGVGFSRVVLCLLVFFPPAIFAAVNPGIFIEALGIAGGYGEAVLNGMIPVMMVWVGRYHLKLEGKYRVIGGRPLLILLFLFTIVIIGLETQHLLSE</sequence>
<keyword evidence="2" id="KW-0813">Transport</keyword>